<name>A0ABR1UP44_9PEZI</name>
<dbReference type="Proteomes" id="UP001446871">
    <property type="component" value="Unassembled WGS sequence"/>
</dbReference>
<evidence type="ECO:0000256" key="1">
    <source>
        <dbReference type="ARBA" id="ARBA00001971"/>
    </source>
</evidence>
<keyword evidence="6" id="KW-0503">Monooxygenase</keyword>
<feature type="non-terminal residue" evidence="8">
    <location>
        <position position="1"/>
    </location>
</feature>
<keyword evidence="7" id="KW-0472">Membrane</keyword>
<dbReference type="PANTHER" id="PTHR24305:SF232">
    <property type="entry name" value="P450, PUTATIVE (EUROFUNG)-RELATED"/>
    <property type="match status" value="1"/>
</dbReference>
<proteinExistence type="inferred from homology"/>
<reference evidence="8 9" key="1">
    <citation type="submission" date="2023-01" db="EMBL/GenBank/DDBJ databases">
        <title>Analysis of 21 Apiospora genomes using comparative genomics revels a genus with tremendous synthesis potential of carbohydrate active enzymes and secondary metabolites.</title>
        <authorList>
            <person name="Sorensen T."/>
        </authorList>
    </citation>
    <scope>NUCLEOTIDE SEQUENCE [LARGE SCALE GENOMIC DNA]</scope>
    <source>
        <strain evidence="8 9">CBS 83171</strain>
    </source>
</reference>
<evidence type="ECO:0008006" key="10">
    <source>
        <dbReference type="Google" id="ProtNLM"/>
    </source>
</evidence>
<dbReference type="PRINTS" id="PR00385">
    <property type="entry name" value="P450"/>
</dbReference>
<keyword evidence="7" id="KW-1133">Transmembrane helix</keyword>
<comment type="similarity">
    <text evidence="2">Belongs to the cytochrome P450 family.</text>
</comment>
<dbReference type="Pfam" id="PF00067">
    <property type="entry name" value="p450"/>
    <property type="match status" value="1"/>
</dbReference>
<keyword evidence="6" id="KW-0560">Oxidoreductase</keyword>
<keyword evidence="3" id="KW-0349">Heme</keyword>
<dbReference type="SUPFAM" id="SSF48264">
    <property type="entry name" value="Cytochrome P450"/>
    <property type="match status" value="1"/>
</dbReference>
<organism evidence="8 9">
    <name type="scientific">Apiospora saccharicola</name>
    <dbReference type="NCBI Taxonomy" id="335842"/>
    <lineage>
        <taxon>Eukaryota</taxon>
        <taxon>Fungi</taxon>
        <taxon>Dikarya</taxon>
        <taxon>Ascomycota</taxon>
        <taxon>Pezizomycotina</taxon>
        <taxon>Sordariomycetes</taxon>
        <taxon>Xylariomycetidae</taxon>
        <taxon>Amphisphaeriales</taxon>
        <taxon>Apiosporaceae</taxon>
        <taxon>Apiospora</taxon>
    </lineage>
</organism>
<keyword evidence="4" id="KW-0479">Metal-binding</keyword>
<keyword evidence="5" id="KW-0408">Iron</keyword>
<evidence type="ECO:0000256" key="5">
    <source>
        <dbReference type="ARBA" id="ARBA00023004"/>
    </source>
</evidence>
<gene>
    <name evidence="8" type="ORF">PG996_010630</name>
</gene>
<dbReference type="InterPro" id="IPR050121">
    <property type="entry name" value="Cytochrome_P450_monoxygenase"/>
</dbReference>
<comment type="caution">
    <text evidence="8">The sequence shown here is derived from an EMBL/GenBank/DDBJ whole genome shotgun (WGS) entry which is preliminary data.</text>
</comment>
<dbReference type="PRINTS" id="PR00465">
    <property type="entry name" value="EP450IV"/>
</dbReference>
<keyword evidence="7" id="KW-0812">Transmembrane</keyword>
<keyword evidence="9" id="KW-1185">Reference proteome</keyword>
<evidence type="ECO:0000313" key="8">
    <source>
        <dbReference type="EMBL" id="KAK8060700.1"/>
    </source>
</evidence>
<accession>A0ABR1UP44</accession>
<dbReference type="PANTHER" id="PTHR24305">
    <property type="entry name" value="CYTOCHROME P450"/>
    <property type="match status" value="1"/>
</dbReference>
<dbReference type="Gene3D" id="1.10.630.10">
    <property type="entry name" value="Cytochrome P450"/>
    <property type="match status" value="1"/>
</dbReference>
<dbReference type="InterPro" id="IPR002403">
    <property type="entry name" value="Cyt_P450_E_grp-IV"/>
</dbReference>
<evidence type="ECO:0000256" key="3">
    <source>
        <dbReference type="ARBA" id="ARBA00022617"/>
    </source>
</evidence>
<comment type="cofactor">
    <cofactor evidence="1">
        <name>heme</name>
        <dbReference type="ChEBI" id="CHEBI:30413"/>
    </cofactor>
</comment>
<evidence type="ECO:0000256" key="6">
    <source>
        <dbReference type="ARBA" id="ARBA00023033"/>
    </source>
</evidence>
<sequence>AKQANLFFFNHTMALPALATIVVGLATIIVSVACWRRLLSPLRGIPGPALAAVTRFWHVRHVIKGDQNRVLIRAHEKYGHFVRIAPGEVSVSHPDGPRKILLATLHKADWYKVATFPDGRYMNPFAATDPKTKNELSKHVAPAYTLSNVLQSEEAIDNTITLLLGWLDTFAKNEAPVRLDEFVSFTTSDVVGEVVFSKPFGFLKKGADIAGAFAASEAQSVYVSAVGFFRWIHVLLLANPVMTSLGVVPWGHIVDTAMSAIKERQANPDGRFDASSHWFRMLKQNPGRMDRHEIDSAAFNAVAAGSDTVSSGIQAFLYYMTRHPNAWQRARQEMLDAGLGERQGPISFADTQGLPFLHACCKEALRVFGPGAMGLARRAPPGGLTIGDQTFPAGTTLSVHPWVIHHSKEIWGEDASEFKPERWLGADATRLDKYYMPFGLGYASCPGQNLARMELAKIGATIVLNYDLRQVDPAEEMRYKAFFSLIAHMPLCYVKRARLDN</sequence>
<evidence type="ECO:0000256" key="4">
    <source>
        <dbReference type="ARBA" id="ARBA00022723"/>
    </source>
</evidence>
<dbReference type="InterPro" id="IPR036396">
    <property type="entry name" value="Cyt_P450_sf"/>
</dbReference>
<evidence type="ECO:0000256" key="2">
    <source>
        <dbReference type="ARBA" id="ARBA00010617"/>
    </source>
</evidence>
<dbReference type="InterPro" id="IPR001128">
    <property type="entry name" value="Cyt_P450"/>
</dbReference>
<feature type="transmembrane region" description="Helical" evidence="7">
    <location>
        <begin position="13"/>
        <end position="35"/>
    </location>
</feature>
<dbReference type="CDD" id="cd11060">
    <property type="entry name" value="CYP57A1-like"/>
    <property type="match status" value="1"/>
</dbReference>
<dbReference type="EMBL" id="JAQQWM010000006">
    <property type="protein sequence ID" value="KAK8060700.1"/>
    <property type="molecule type" value="Genomic_DNA"/>
</dbReference>
<protein>
    <recommendedName>
        <fullName evidence="10">P450 monooxygenase</fullName>
    </recommendedName>
</protein>
<evidence type="ECO:0000256" key="7">
    <source>
        <dbReference type="SAM" id="Phobius"/>
    </source>
</evidence>
<evidence type="ECO:0000313" key="9">
    <source>
        <dbReference type="Proteomes" id="UP001446871"/>
    </source>
</evidence>